<evidence type="ECO:0008006" key="4">
    <source>
        <dbReference type="Google" id="ProtNLM"/>
    </source>
</evidence>
<evidence type="ECO:0000313" key="2">
    <source>
        <dbReference type="EMBL" id="WHY50372.1"/>
    </source>
</evidence>
<dbReference type="Proteomes" id="UP001178322">
    <property type="component" value="Chromosome"/>
</dbReference>
<evidence type="ECO:0000256" key="1">
    <source>
        <dbReference type="SAM" id="MobiDB-lite"/>
    </source>
</evidence>
<gene>
    <name evidence="2" type="ORF">QNH24_18870</name>
</gene>
<dbReference type="RefSeq" id="WP_283869050.1">
    <property type="nucleotide sequence ID" value="NZ_CP126101.1"/>
</dbReference>
<organism evidence="2 3">
    <name type="scientific">Lysinibacillus pakistanensis</name>
    <dbReference type="NCBI Taxonomy" id="759811"/>
    <lineage>
        <taxon>Bacteria</taxon>
        <taxon>Bacillati</taxon>
        <taxon>Bacillota</taxon>
        <taxon>Bacilli</taxon>
        <taxon>Bacillales</taxon>
        <taxon>Bacillaceae</taxon>
        <taxon>Lysinibacillus</taxon>
    </lineage>
</organism>
<feature type="region of interest" description="Disordered" evidence="1">
    <location>
        <begin position="20"/>
        <end position="49"/>
    </location>
</feature>
<evidence type="ECO:0000313" key="3">
    <source>
        <dbReference type="Proteomes" id="UP001178322"/>
    </source>
</evidence>
<sequence>MNQNPFNLKTFLPLNIQMFADGGEGNPPGDNLPPGGGGNGQGATLTLSS</sequence>
<name>A0AAX3WRE6_9BACI</name>
<proteinExistence type="predicted"/>
<accession>A0AAX3WRE6</accession>
<dbReference type="AlphaFoldDB" id="A0AAX3WRE6"/>
<protein>
    <recommendedName>
        <fullName evidence="4">Paeninodin family lasso peptide</fullName>
    </recommendedName>
</protein>
<reference evidence="2" key="1">
    <citation type="submission" date="2023-05" db="EMBL/GenBank/DDBJ databases">
        <title>Comparative genomics of Bacillaceae isolates and their secondary metabolite potential.</title>
        <authorList>
            <person name="Song L."/>
            <person name="Nielsen L.J."/>
            <person name="Mohite O."/>
            <person name="Xu X."/>
            <person name="Weber T."/>
            <person name="Kovacs A.T."/>
        </authorList>
    </citation>
    <scope>NUCLEOTIDE SEQUENCE</scope>
    <source>
        <strain evidence="2">LY1</strain>
    </source>
</reference>
<dbReference type="EMBL" id="CP126101">
    <property type="protein sequence ID" value="WHY50372.1"/>
    <property type="molecule type" value="Genomic_DNA"/>
</dbReference>